<keyword evidence="1" id="KW-0732">Signal</keyword>
<evidence type="ECO:0000313" key="3">
    <source>
        <dbReference type="Proteomes" id="UP000266234"/>
    </source>
</evidence>
<dbReference type="STRING" id="694270.A0A395RP03"/>
<accession>A0A395RP03</accession>
<protein>
    <submittedName>
        <fullName evidence="2">Infection structure specific</fullName>
    </submittedName>
</protein>
<sequence length="147" mass="15484">MQTKYLSILAATIAAVTGVSAGNVERVDVVHIFKTLHVVDQVPNLTPDKRSINALFARDSNEKFLSSDCASQEELDDFNEQLGNNECSDSGAVVFTAASTTQTVDLQTAFPSWTPLATSIENTGVARDVSNFAIAAAAGVAGFMIAA</sequence>
<dbReference type="AlphaFoldDB" id="A0A395RP03"/>
<name>A0A395RP03_9HYPO</name>
<evidence type="ECO:0000313" key="2">
    <source>
        <dbReference type="EMBL" id="RGP61877.1"/>
    </source>
</evidence>
<evidence type="ECO:0000256" key="1">
    <source>
        <dbReference type="SAM" id="SignalP"/>
    </source>
</evidence>
<dbReference type="Proteomes" id="UP000266234">
    <property type="component" value="Unassembled WGS sequence"/>
</dbReference>
<feature type="chain" id="PRO_5017432629" evidence="1">
    <location>
        <begin position="22"/>
        <end position="147"/>
    </location>
</feature>
<keyword evidence="3" id="KW-1185">Reference proteome</keyword>
<organism evidence="2 3">
    <name type="scientific">Fusarium longipes</name>
    <dbReference type="NCBI Taxonomy" id="694270"/>
    <lineage>
        <taxon>Eukaryota</taxon>
        <taxon>Fungi</taxon>
        <taxon>Dikarya</taxon>
        <taxon>Ascomycota</taxon>
        <taxon>Pezizomycotina</taxon>
        <taxon>Sordariomycetes</taxon>
        <taxon>Hypocreomycetidae</taxon>
        <taxon>Hypocreales</taxon>
        <taxon>Nectriaceae</taxon>
        <taxon>Fusarium</taxon>
    </lineage>
</organism>
<proteinExistence type="predicted"/>
<comment type="caution">
    <text evidence="2">The sequence shown here is derived from an EMBL/GenBank/DDBJ whole genome shotgun (WGS) entry which is preliminary data.</text>
</comment>
<reference evidence="2 3" key="1">
    <citation type="journal article" date="2018" name="PLoS Pathog.">
        <title>Evolution of structural diversity of trichothecenes, a family of toxins produced by plant pathogenic and entomopathogenic fungi.</title>
        <authorList>
            <person name="Proctor R.H."/>
            <person name="McCormick S.P."/>
            <person name="Kim H.S."/>
            <person name="Cardoza R.E."/>
            <person name="Stanley A.M."/>
            <person name="Lindo L."/>
            <person name="Kelly A."/>
            <person name="Brown D.W."/>
            <person name="Lee T."/>
            <person name="Vaughan M.M."/>
            <person name="Alexander N.J."/>
            <person name="Busman M."/>
            <person name="Gutierrez S."/>
        </authorList>
    </citation>
    <scope>NUCLEOTIDE SEQUENCE [LARGE SCALE GENOMIC DNA]</scope>
    <source>
        <strain evidence="2 3">NRRL 20695</strain>
    </source>
</reference>
<dbReference type="EMBL" id="PXOG01000300">
    <property type="protein sequence ID" value="RGP61877.1"/>
    <property type="molecule type" value="Genomic_DNA"/>
</dbReference>
<gene>
    <name evidence="2" type="ORF">FLONG3_10404</name>
</gene>
<dbReference type="OrthoDB" id="4960012at2759"/>
<feature type="signal peptide" evidence="1">
    <location>
        <begin position="1"/>
        <end position="21"/>
    </location>
</feature>